<proteinExistence type="predicted"/>
<evidence type="ECO:0000256" key="1">
    <source>
        <dbReference type="SAM" id="SignalP"/>
    </source>
</evidence>
<dbReference type="InterPro" id="IPR012338">
    <property type="entry name" value="Beta-lactam/transpept-like"/>
</dbReference>
<dbReference type="PANTHER" id="PTHR46825">
    <property type="entry name" value="D-ALANYL-D-ALANINE-CARBOXYPEPTIDASE/ENDOPEPTIDASE AMPH"/>
    <property type="match status" value="1"/>
</dbReference>
<dbReference type="Gene3D" id="3.40.710.10">
    <property type="entry name" value="DD-peptidase/beta-lactamase superfamily"/>
    <property type="match status" value="1"/>
</dbReference>
<dbReference type="PANTHER" id="PTHR46825:SF9">
    <property type="entry name" value="BETA-LACTAMASE-RELATED DOMAIN-CONTAINING PROTEIN"/>
    <property type="match status" value="1"/>
</dbReference>
<name>A0ABX0TV30_9SPHN</name>
<reference evidence="3 4" key="1">
    <citation type="submission" date="2020-03" db="EMBL/GenBank/DDBJ databases">
        <title>Genomic Encyclopedia of Type Strains, Phase III (KMG-III): the genomes of soil and plant-associated and newly described type strains.</title>
        <authorList>
            <person name="Whitman W."/>
        </authorList>
    </citation>
    <scope>NUCLEOTIDE SEQUENCE [LARGE SCALE GENOMIC DNA]</scope>
    <source>
        <strain evidence="3 4">CECT 8804</strain>
    </source>
</reference>
<dbReference type="Pfam" id="PF00144">
    <property type="entry name" value="Beta-lactamase"/>
    <property type="match status" value="1"/>
</dbReference>
<evidence type="ECO:0000313" key="4">
    <source>
        <dbReference type="Proteomes" id="UP000727456"/>
    </source>
</evidence>
<organism evidence="3 4">
    <name type="scientific">Sphingomonas vulcanisoli</name>
    <dbReference type="NCBI Taxonomy" id="1658060"/>
    <lineage>
        <taxon>Bacteria</taxon>
        <taxon>Pseudomonadati</taxon>
        <taxon>Pseudomonadota</taxon>
        <taxon>Alphaproteobacteria</taxon>
        <taxon>Sphingomonadales</taxon>
        <taxon>Sphingomonadaceae</taxon>
        <taxon>Sphingomonas</taxon>
    </lineage>
</organism>
<keyword evidence="1" id="KW-0732">Signal</keyword>
<feature type="chain" id="PRO_5045106606" evidence="1">
    <location>
        <begin position="24"/>
        <end position="535"/>
    </location>
</feature>
<protein>
    <submittedName>
        <fullName evidence="3">CubicO group peptidase (Beta-lactamase class C family)</fullName>
    </submittedName>
</protein>
<dbReference type="EMBL" id="JAAOZC010000002">
    <property type="protein sequence ID" value="NIJ07630.1"/>
    <property type="molecule type" value="Genomic_DNA"/>
</dbReference>
<evidence type="ECO:0000259" key="2">
    <source>
        <dbReference type="Pfam" id="PF00144"/>
    </source>
</evidence>
<dbReference type="Proteomes" id="UP000727456">
    <property type="component" value="Unassembled WGS sequence"/>
</dbReference>
<dbReference type="SUPFAM" id="SSF56601">
    <property type="entry name" value="beta-lactamase/transpeptidase-like"/>
    <property type="match status" value="1"/>
</dbReference>
<dbReference type="InterPro" id="IPR050491">
    <property type="entry name" value="AmpC-like"/>
</dbReference>
<comment type="caution">
    <text evidence="3">The sequence shown here is derived from an EMBL/GenBank/DDBJ whole genome shotgun (WGS) entry which is preliminary data.</text>
</comment>
<accession>A0ABX0TV30</accession>
<gene>
    <name evidence="3" type="ORF">FHS31_001226</name>
</gene>
<feature type="domain" description="Beta-lactamase-related" evidence="2">
    <location>
        <begin position="104"/>
        <end position="420"/>
    </location>
</feature>
<evidence type="ECO:0000313" key="3">
    <source>
        <dbReference type="EMBL" id="NIJ07630.1"/>
    </source>
</evidence>
<sequence length="535" mass="57373">MPVLKPCIIRWIGASTAGSPAMAADAANDPTSAPKIINSFIIVSPLLGTGYQPRRPPQAPRAALRQRRLSVTMPSMLRSIIAAGLLLAAPALSQNLTPAETAQVDKIVTDGLAATETPAAAIAIVRGGQIVFAKTYGKPSATMAAGTPDTPFQIASNSKQFTAAAMLLLADEHKLSLDDTVGKYLSGISGGDTITIRQLLSHTSGIQDYWPQDYSFADMAHPVTPQAIVDRWAKKPLDFAPGTQWQYSNTGFVVAGMIVEKVSGVPLLDFLNARIFKPLGITAYDQDLAVGKGFPQGYGRAALGPVRVVEPAAHGWLYAAGELSLSARDFAKWDVARINRTVLTPADWAAQETEIKLSDGKGTGYGLGVDVGSKDGLRFVKHDGEAVGFLSENVVYPDQKAAIVVLTNSWSGNAYTAISAALTKLLVPDAADARALTRARLLYDQLRRGTLDRSQLTSNAAYYFTQTVTGDYHDSLSKLGDPIDFKQSGETKLRGGFVIREYDIRYPGRTLALSTFLEPGDTGRFEQFLVDPKEP</sequence>
<dbReference type="InterPro" id="IPR001466">
    <property type="entry name" value="Beta-lactam-related"/>
</dbReference>
<feature type="signal peptide" evidence="1">
    <location>
        <begin position="1"/>
        <end position="23"/>
    </location>
</feature>
<keyword evidence="4" id="KW-1185">Reference proteome</keyword>